<dbReference type="OrthoDB" id="8683379at2"/>
<sequence length="307" mass="35201">MAKKVSTSELDFIRKIKSIALKSLFSDDTILENLVLKGGNALDLGLNVSTRSSLDLDLSMDEQFETNDEFRERIQRAIEDGFAREKYRVIDFNFRAVPRGVEEDPELIEFWGGYSVDFKIISAEDYERLKGNEEQIRRECEKVGSNGSTKFEIDISKHEYNKSRKFVVFEGLKIAIYTPAALVAEKIRAICQQMPEYGLIVKRSRGAGARPKDFTDIYVICNHPEFGLEVDFGSAEFHSLVQKMFEAKRVPLDWIGKIKDTFDVHVLAFPSVLDTILPGVELPSNDFELYFAFVVEKCRQLEPLWNK</sequence>
<dbReference type="Gene3D" id="3.10.450.620">
    <property type="entry name" value="JHP933, nucleotidyltransferase-like core domain"/>
    <property type="match status" value="1"/>
</dbReference>
<evidence type="ECO:0000313" key="1">
    <source>
        <dbReference type="EMBL" id="QDU30593.1"/>
    </source>
</evidence>
<dbReference type="InterPro" id="IPR014942">
    <property type="entry name" value="AbiEii"/>
</dbReference>
<organism evidence="1 2">
    <name type="scientific">Anatilimnocola aggregata</name>
    <dbReference type="NCBI Taxonomy" id="2528021"/>
    <lineage>
        <taxon>Bacteria</taxon>
        <taxon>Pseudomonadati</taxon>
        <taxon>Planctomycetota</taxon>
        <taxon>Planctomycetia</taxon>
        <taxon>Pirellulales</taxon>
        <taxon>Pirellulaceae</taxon>
        <taxon>Anatilimnocola</taxon>
    </lineage>
</organism>
<dbReference type="AlphaFoldDB" id="A0A517YK49"/>
<name>A0A517YK49_9BACT</name>
<dbReference type="Pfam" id="PF08843">
    <property type="entry name" value="AbiEii"/>
    <property type="match status" value="1"/>
</dbReference>
<dbReference type="RefSeq" id="WP_145096333.1">
    <property type="nucleotide sequence ID" value="NZ_CP036274.1"/>
</dbReference>
<keyword evidence="2" id="KW-1185">Reference proteome</keyword>
<proteinExistence type="predicted"/>
<protein>
    <recommendedName>
        <fullName evidence="3">Nucleotidyl transferase AbiEii/AbiGii toxin family protein</fullName>
    </recommendedName>
</protein>
<dbReference type="KEGG" id="aagg:ETAA8_57390"/>
<evidence type="ECO:0000313" key="2">
    <source>
        <dbReference type="Proteomes" id="UP000315017"/>
    </source>
</evidence>
<accession>A0A517YK49</accession>
<evidence type="ECO:0008006" key="3">
    <source>
        <dbReference type="Google" id="ProtNLM"/>
    </source>
</evidence>
<gene>
    <name evidence="1" type="ORF">ETAA8_57390</name>
</gene>
<dbReference type="EMBL" id="CP036274">
    <property type="protein sequence ID" value="QDU30593.1"/>
    <property type="molecule type" value="Genomic_DNA"/>
</dbReference>
<dbReference type="Proteomes" id="UP000315017">
    <property type="component" value="Chromosome"/>
</dbReference>
<reference evidence="1 2" key="1">
    <citation type="submission" date="2019-02" db="EMBL/GenBank/DDBJ databases">
        <title>Deep-cultivation of Planctomycetes and their phenomic and genomic characterization uncovers novel biology.</title>
        <authorList>
            <person name="Wiegand S."/>
            <person name="Jogler M."/>
            <person name="Boedeker C."/>
            <person name="Pinto D."/>
            <person name="Vollmers J."/>
            <person name="Rivas-Marin E."/>
            <person name="Kohn T."/>
            <person name="Peeters S.H."/>
            <person name="Heuer A."/>
            <person name="Rast P."/>
            <person name="Oberbeckmann S."/>
            <person name="Bunk B."/>
            <person name="Jeske O."/>
            <person name="Meyerdierks A."/>
            <person name="Storesund J.E."/>
            <person name="Kallscheuer N."/>
            <person name="Luecker S."/>
            <person name="Lage O.M."/>
            <person name="Pohl T."/>
            <person name="Merkel B.J."/>
            <person name="Hornburger P."/>
            <person name="Mueller R.-W."/>
            <person name="Bruemmer F."/>
            <person name="Labrenz M."/>
            <person name="Spormann A.M."/>
            <person name="Op den Camp H."/>
            <person name="Overmann J."/>
            <person name="Amann R."/>
            <person name="Jetten M.S.M."/>
            <person name="Mascher T."/>
            <person name="Medema M.H."/>
            <person name="Devos D.P."/>
            <person name="Kaster A.-K."/>
            <person name="Ovreas L."/>
            <person name="Rohde M."/>
            <person name="Galperin M.Y."/>
            <person name="Jogler C."/>
        </authorList>
    </citation>
    <scope>NUCLEOTIDE SEQUENCE [LARGE SCALE GENOMIC DNA]</scope>
    <source>
        <strain evidence="1 2">ETA_A8</strain>
    </source>
</reference>